<dbReference type="Proteomes" id="UP000006514">
    <property type="component" value="Unassembled WGS sequence"/>
</dbReference>
<evidence type="ECO:0000313" key="3">
    <source>
        <dbReference type="Proteomes" id="UP000006514"/>
    </source>
</evidence>
<feature type="compositionally biased region" description="Basic and acidic residues" evidence="1">
    <location>
        <begin position="16"/>
        <end position="32"/>
    </location>
</feature>
<feature type="compositionally biased region" description="Polar residues" evidence="1">
    <location>
        <begin position="43"/>
        <end position="52"/>
    </location>
</feature>
<gene>
    <name evidence="2" type="ORF">AURDEDRAFT_129358</name>
</gene>
<dbReference type="OrthoDB" id="3208561at2759"/>
<name>J0D068_AURST</name>
<proteinExistence type="predicted"/>
<organism evidence="2 3">
    <name type="scientific">Auricularia subglabra (strain TFB-10046 / SS5)</name>
    <name type="common">White-rot fungus</name>
    <name type="synonym">Auricularia delicata (strain TFB10046)</name>
    <dbReference type="NCBI Taxonomy" id="717982"/>
    <lineage>
        <taxon>Eukaryota</taxon>
        <taxon>Fungi</taxon>
        <taxon>Dikarya</taxon>
        <taxon>Basidiomycota</taxon>
        <taxon>Agaricomycotina</taxon>
        <taxon>Agaricomycetes</taxon>
        <taxon>Auriculariales</taxon>
        <taxon>Auriculariaceae</taxon>
        <taxon>Auricularia</taxon>
    </lineage>
</organism>
<sequence length="371" mass="41725">MCARWALDALFSSLDDDRPAAAEDGDASRMDVDVWPNNKRRTATTASASGGDSNDAKKWRLTTLAERGVAASAGLTGAVEPDQRLKLRHQSEDTSVDLARLVRVTLSPNPADGVFQGLTPALRELSICDSPRFYCVSEYTNTFYRTPILRCRDALHIFRKLSYGADAAANLERLELVVRGTETEIEDEMELYAFVAAACPRLHVLELHRYRNVLDPRDASVAVPLARQQDAIADGLQGFRSISYLRLNLDLPQQRHTIDSYFRFLDELDVHAERVARALPWLDAIVLLHENFADRYAWQPWTVLPGGGVLRSPEPHYIERHVSPSCDARRWLTTAQLRYGMDATRSLVYMLCCCNMSMFNSSPRAAQVHSK</sequence>
<dbReference type="AlphaFoldDB" id="J0D068"/>
<evidence type="ECO:0008006" key="4">
    <source>
        <dbReference type="Google" id="ProtNLM"/>
    </source>
</evidence>
<evidence type="ECO:0000256" key="1">
    <source>
        <dbReference type="SAM" id="MobiDB-lite"/>
    </source>
</evidence>
<reference evidence="3" key="1">
    <citation type="journal article" date="2012" name="Science">
        <title>The Paleozoic origin of enzymatic lignin decomposition reconstructed from 31 fungal genomes.</title>
        <authorList>
            <person name="Floudas D."/>
            <person name="Binder M."/>
            <person name="Riley R."/>
            <person name="Barry K."/>
            <person name="Blanchette R.A."/>
            <person name="Henrissat B."/>
            <person name="Martinez A.T."/>
            <person name="Otillar R."/>
            <person name="Spatafora J.W."/>
            <person name="Yadav J.S."/>
            <person name="Aerts A."/>
            <person name="Benoit I."/>
            <person name="Boyd A."/>
            <person name="Carlson A."/>
            <person name="Copeland A."/>
            <person name="Coutinho P.M."/>
            <person name="de Vries R.P."/>
            <person name="Ferreira P."/>
            <person name="Findley K."/>
            <person name="Foster B."/>
            <person name="Gaskell J."/>
            <person name="Glotzer D."/>
            <person name="Gorecki P."/>
            <person name="Heitman J."/>
            <person name="Hesse C."/>
            <person name="Hori C."/>
            <person name="Igarashi K."/>
            <person name="Jurgens J.A."/>
            <person name="Kallen N."/>
            <person name="Kersten P."/>
            <person name="Kohler A."/>
            <person name="Kuees U."/>
            <person name="Kumar T.K.A."/>
            <person name="Kuo A."/>
            <person name="LaButti K."/>
            <person name="Larrondo L.F."/>
            <person name="Lindquist E."/>
            <person name="Ling A."/>
            <person name="Lombard V."/>
            <person name="Lucas S."/>
            <person name="Lundell T."/>
            <person name="Martin R."/>
            <person name="McLaughlin D.J."/>
            <person name="Morgenstern I."/>
            <person name="Morin E."/>
            <person name="Murat C."/>
            <person name="Nagy L.G."/>
            <person name="Nolan M."/>
            <person name="Ohm R.A."/>
            <person name="Patyshakuliyeva A."/>
            <person name="Rokas A."/>
            <person name="Ruiz-Duenas F.J."/>
            <person name="Sabat G."/>
            <person name="Salamov A."/>
            <person name="Samejima M."/>
            <person name="Schmutz J."/>
            <person name="Slot J.C."/>
            <person name="St John F."/>
            <person name="Stenlid J."/>
            <person name="Sun H."/>
            <person name="Sun S."/>
            <person name="Syed K."/>
            <person name="Tsang A."/>
            <person name="Wiebenga A."/>
            <person name="Young D."/>
            <person name="Pisabarro A."/>
            <person name="Eastwood D.C."/>
            <person name="Martin F."/>
            <person name="Cullen D."/>
            <person name="Grigoriev I.V."/>
            <person name="Hibbett D.S."/>
        </authorList>
    </citation>
    <scope>NUCLEOTIDE SEQUENCE [LARGE SCALE GENOMIC DNA]</scope>
    <source>
        <strain evidence="3">TFB10046</strain>
    </source>
</reference>
<dbReference type="KEGG" id="adl:AURDEDRAFT_129358"/>
<protein>
    <recommendedName>
        <fullName evidence="4">F-box domain-containing protein</fullName>
    </recommendedName>
</protein>
<dbReference type="InParanoid" id="J0D068"/>
<accession>J0D068</accession>
<dbReference type="EMBL" id="JH687837">
    <property type="protein sequence ID" value="EJD37652.1"/>
    <property type="molecule type" value="Genomic_DNA"/>
</dbReference>
<keyword evidence="3" id="KW-1185">Reference proteome</keyword>
<evidence type="ECO:0000313" key="2">
    <source>
        <dbReference type="EMBL" id="EJD37652.1"/>
    </source>
</evidence>
<feature type="region of interest" description="Disordered" evidence="1">
    <location>
        <begin position="16"/>
        <end position="55"/>
    </location>
</feature>